<dbReference type="EMBL" id="AGEL01000006">
    <property type="protein sequence ID" value="EHO17499.1"/>
    <property type="molecule type" value="Genomic_DNA"/>
</dbReference>
<dbReference type="GeneID" id="86940854"/>
<dbReference type="InterPro" id="IPR013096">
    <property type="entry name" value="Cupin_2"/>
</dbReference>
<keyword evidence="3" id="KW-1185">Reference proteome</keyword>
<dbReference type="Pfam" id="PF07883">
    <property type="entry name" value="Cupin_2"/>
    <property type="match status" value="1"/>
</dbReference>
<feature type="domain" description="Cupin type-2" evidence="1">
    <location>
        <begin position="150"/>
        <end position="215"/>
    </location>
</feature>
<dbReference type="Gene3D" id="2.60.120.10">
    <property type="entry name" value="Jelly Rolls"/>
    <property type="match status" value="2"/>
</dbReference>
<dbReference type="AlphaFoldDB" id="A0AA36Y5V4"/>
<reference evidence="2 3" key="1">
    <citation type="submission" date="2011-10" db="EMBL/GenBank/DDBJ databases">
        <title>The Genome Sequence of Lachnospiraceae bacterium ACC2.</title>
        <authorList>
            <consortium name="The Broad Institute Genome Sequencing Platform"/>
            <person name="Earl A."/>
            <person name="Ward D."/>
            <person name="Feldgarden M."/>
            <person name="Gevers D."/>
            <person name="Sizova M."/>
            <person name="Hazen A."/>
            <person name="Epstein S."/>
            <person name="Young S.K."/>
            <person name="Zeng Q."/>
            <person name="Gargeya S."/>
            <person name="Fitzgerald M."/>
            <person name="Haas B."/>
            <person name="Abouelleil A."/>
            <person name="Alvarado L."/>
            <person name="Arachchi H.M."/>
            <person name="Berlin A."/>
            <person name="Brown A."/>
            <person name="Chapman S.B."/>
            <person name="Chen Z."/>
            <person name="Dunbar C."/>
            <person name="Freedman E."/>
            <person name="Gearin G."/>
            <person name="Goldberg J."/>
            <person name="Griggs A."/>
            <person name="Gujja S."/>
            <person name="Heiman D."/>
            <person name="Howarth C."/>
            <person name="Larson L."/>
            <person name="Lui A."/>
            <person name="MacDonald P.J.P."/>
            <person name="Montmayeur A."/>
            <person name="Murphy C."/>
            <person name="Neiman D."/>
            <person name="Pearson M."/>
            <person name="Priest M."/>
            <person name="Roberts A."/>
            <person name="Saif S."/>
            <person name="Shea T."/>
            <person name="Shenoy N."/>
            <person name="Sisk P."/>
            <person name="Stolte C."/>
            <person name="Sykes S."/>
            <person name="Wortman J."/>
            <person name="Nusbaum C."/>
            <person name="Birren B."/>
        </authorList>
    </citation>
    <scope>NUCLEOTIDE SEQUENCE [LARGE SCALE GENOMIC DNA]</scope>
    <source>
        <strain evidence="2 3">ACC2</strain>
    </source>
</reference>
<evidence type="ECO:0000313" key="2">
    <source>
        <dbReference type="EMBL" id="EHO17499.1"/>
    </source>
</evidence>
<dbReference type="PANTHER" id="PTHR37694">
    <property type="entry name" value="SLR8022 PROTEIN"/>
    <property type="match status" value="1"/>
</dbReference>
<sequence>MERKFSLSEDHAPKAGLTISTRETESGSVGVTYFSLGRNTDISAERYPEDVLYLGNFGSGEFRLRNAVEEKERLRTLTAGTAMLVRKNTLCGVRTEEGFIYTEVIPGKDITMNEQVKAGEVFRLSDLLSYEKGSVVNMDVASNPNMKFVVMAFDAGTGLSEHSAPGDALIFALEGEGEIVYEGTPHSLKAGDQFRMAKGGRHSVKANGQFKMALLLTLA</sequence>
<gene>
    <name evidence="2" type="ORF">HMPREF9623_01098</name>
</gene>
<dbReference type="Proteomes" id="UP000018466">
    <property type="component" value="Unassembled WGS sequence"/>
</dbReference>
<organism evidence="2 3">
    <name type="scientific">Stomatobaculum longum</name>
    <dbReference type="NCBI Taxonomy" id="796942"/>
    <lineage>
        <taxon>Bacteria</taxon>
        <taxon>Bacillati</taxon>
        <taxon>Bacillota</taxon>
        <taxon>Clostridia</taxon>
        <taxon>Lachnospirales</taxon>
        <taxon>Lachnospiraceae</taxon>
        <taxon>Stomatobaculum</taxon>
    </lineage>
</organism>
<accession>A0AA36Y5V4</accession>
<dbReference type="InterPro" id="IPR014710">
    <property type="entry name" value="RmlC-like_jellyroll"/>
</dbReference>
<proteinExistence type="predicted"/>
<dbReference type="RefSeq" id="WP_009532931.1">
    <property type="nucleotide sequence ID" value="NZ_JH590862.1"/>
</dbReference>
<dbReference type="CDD" id="cd02230">
    <property type="entry name" value="cupin_HP0902-like"/>
    <property type="match status" value="1"/>
</dbReference>
<comment type="caution">
    <text evidence="2">The sequence shown here is derived from an EMBL/GenBank/DDBJ whole genome shotgun (WGS) entry which is preliminary data.</text>
</comment>
<dbReference type="SUPFAM" id="SSF51182">
    <property type="entry name" value="RmlC-like cupins"/>
    <property type="match status" value="1"/>
</dbReference>
<dbReference type="InterPro" id="IPR011051">
    <property type="entry name" value="RmlC_Cupin_sf"/>
</dbReference>
<evidence type="ECO:0000313" key="3">
    <source>
        <dbReference type="Proteomes" id="UP000018466"/>
    </source>
</evidence>
<name>A0AA36Y5V4_9FIRM</name>
<dbReference type="PANTHER" id="PTHR37694:SF1">
    <property type="entry name" value="SLR8022 PROTEIN"/>
    <property type="match status" value="1"/>
</dbReference>
<protein>
    <recommendedName>
        <fullName evidence="1">Cupin type-2 domain-containing protein</fullName>
    </recommendedName>
</protein>
<evidence type="ECO:0000259" key="1">
    <source>
        <dbReference type="Pfam" id="PF07883"/>
    </source>
</evidence>